<sequence length="169" mass="18336">MQLNTTDDPLLMEIRNEAGPIGSLLYVSRYEDAPADTDEGWTAELRGLAYDVSRSTDYCPTTAEAFSAAWKLYDELVEVRRTIERFHRSRPVSRISPPWVASPAETSPSPALLGAGRRAVPAGARPATSGANPGEPTTTAGHRRDGQRPAGRRGCRSSPRSAVTRTVGW</sequence>
<comment type="caution">
    <text evidence="2">The sequence shown here is derived from an EMBL/GenBank/DDBJ whole genome shotgun (WGS) entry which is preliminary data.</text>
</comment>
<dbReference type="Proteomes" id="UP001519291">
    <property type="component" value="Unassembled WGS sequence"/>
</dbReference>
<name>A0ABS4XW07_9ACTN</name>
<keyword evidence="3" id="KW-1185">Reference proteome</keyword>
<feature type="compositionally biased region" description="Polar residues" evidence="1">
    <location>
        <begin position="158"/>
        <end position="169"/>
    </location>
</feature>
<protein>
    <submittedName>
        <fullName evidence="2">Uncharacterized protein</fullName>
    </submittedName>
</protein>
<evidence type="ECO:0000313" key="2">
    <source>
        <dbReference type="EMBL" id="MBP2400703.1"/>
    </source>
</evidence>
<dbReference type="EMBL" id="JAGIOH010000001">
    <property type="protein sequence ID" value="MBP2400703.1"/>
    <property type="molecule type" value="Genomic_DNA"/>
</dbReference>
<proteinExistence type="predicted"/>
<accession>A0ABS4XW07</accession>
<evidence type="ECO:0000313" key="3">
    <source>
        <dbReference type="Proteomes" id="UP001519291"/>
    </source>
</evidence>
<gene>
    <name evidence="2" type="ORF">JO379_000172</name>
</gene>
<dbReference type="RefSeq" id="WP_209513304.1">
    <property type="nucleotide sequence ID" value="NZ_JAGIOH010000001.1"/>
</dbReference>
<feature type="region of interest" description="Disordered" evidence="1">
    <location>
        <begin position="93"/>
        <end position="169"/>
    </location>
</feature>
<reference evidence="2 3" key="1">
    <citation type="submission" date="2021-03" db="EMBL/GenBank/DDBJ databases">
        <title>Sequencing the genomes of 1000 actinobacteria strains.</title>
        <authorList>
            <person name="Klenk H.-P."/>
        </authorList>
    </citation>
    <scope>NUCLEOTIDE SEQUENCE [LARGE SCALE GENOMIC DNA]</scope>
    <source>
        <strain evidence="2 3">DSM 41480</strain>
    </source>
</reference>
<feature type="compositionally biased region" description="Polar residues" evidence="1">
    <location>
        <begin position="129"/>
        <end position="140"/>
    </location>
</feature>
<organism evidence="2 3">
    <name type="scientific">Streptomyces syringium</name>
    <dbReference type="NCBI Taxonomy" id="76729"/>
    <lineage>
        <taxon>Bacteria</taxon>
        <taxon>Bacillati</taxon>
        <taxon>Actinomycetota</taxon>
        <taxon>Actinomycetes</taxon>
        <taxon>Kitasatosporales</taxon>
        <taxon>Streptomycetaceae</taxon>
        <taxon>Streptomyces</taxon>
    </lineage>
</organism>
<dbReference type="GeneID" id="91567069"/>
<feature type="compositionally biased region" description="Low complexity" evidence="1">
    <location>
        <begin position="111"/>
        <end position="127"/>
    </location>
</feature>
<evidence type="ECO:0000256" key="1">
    <source>
        <dbReference type="SAM" id="MobiDB-lite"/>
    </source>
</evidence>